<comment type="caution">
    <text evidence="1">The sequence shown here is derived from an EMBL/GenBank/DDBJ whole genome shotgun (WGS) entry which is preliminary data.</text>
</comment>
<sequence length="171" mass="19228">MKIIFILTVTIYINTSYADQTTPCAEEPKIKYFISNWSSDGDSSDILTSINANTGETSVSEGRIVASEDLNSDNNIDLIFKSYDGIGSSNESTFTILIKCRGYYTYAGGDYYAGIKVSNEKINNYKKIIAESYKRDSQSQIIYKGKNAELTKEILIFNPIEIKYTTSHEKQ</sequence>
<evidence type="ECO:0000313" key="2">
    <source>
        <dbReference type="Proteomes" id="UP000566995"/>
    </source>
</evidence>
<dbReference type="AlphaFoldDB" id="A0A7W7KQ48"/>
<reference evidence="1 2" key="1">
    <citation type="submission" date="2020-08" db="EMBL/GenBank/DDBJ databases">
        <title>Functional genomics of gut bacteria from endangered species of beetles.</title>
        <authorList>
            <person name="Carlos-Shanley C."/>
        </authorList>
    </citation>
    <scope>NUCLEOTIDE SEQUENCE [LARGE SCALE GENOMIC DNA]</scope>
    <source>
        <strain evidence="1 2">S00179</strain>
    </source>
</reference>
<dbReference type="Proteomes" id="UP000566995">
    <property type="component" value="Unassembled WGS sequence"/>
</dbReference>
<dbReference type="RefSeq" id="WP_184595985.1">
    <property type="nucleotide sequence ID" value="NZ_JACHLI010000033.1"/>
</dbReference>
<accession>A0A7W7KQ48</accession>
<name>A0A7W7KQ48_PSENT</name>
<gene>
    <name evidence="1" type="ORF">HNP46_005847</name>
</gene>
<evidence type="ECO:0000313" key="1">
    <source>
        <dbReference type="EMBL" id="MBB4866939.1"/>
    </source>
</evidence>
<dbReference type="EMBL" id="JACHLI010000033">
    <property type="protein sequence ID" value="MBB4866939.1"/>
    <property type="molecule type" value="Genomic_DNA"/>
</dbReference>
<organism evidence="1 2">
    <name type="scientific">Pseudomonas nitroreducens</name>
    <dbReference type="NCBI Taxonomy" id="46680"/>
    <lineage>
        <taxon>Bacteria</taxon>
        <taxon>Pseudomonadati</taxon>
        <taxon>Pseudomonadota</taxon>
        <taxon>Gammaproteobacteria</taxon>
        <taxon>Pseudomonadales</taxon>
        <taxon>Pseudomonadaceae</taxon>
        <taxon>Pseudomonas</taxon>
    </lineage>
</organism>
<proteinExistence type="predicted"/>
<protein>
    <submittedName>
        <fullName evidence="1">Uncharacterized protein</fullName>
    </submittedName>
</protein>